<dbReference type="KEGG" id="ngr:NAEGRDRAFT_76086"/>
<dbReference type="VEuPathDB" id="AmoebaDB:NAEGRDRAFT_76086"/>
<organism evidence="3">
    <name type="scientific">Naegleria gruberi</name>
    <name type="common">Amoeba</name>
    <dbReference type="NCBI Taxonomy" id="5762"/>
    <lineage>
        <taxon>Eukaryota</taxon>
        <taxon>Discoba</taxon>
        <taxon>Heterolobosea</taxon>
        <taxon>Tetramitia</taxon>
        <taxon>Eutetramitia</taxon>
        <taxon>Vahlkampfiidae</taxon>
        <taxon>Naegleria</taxon>
    </lineage>
</organism>
<dbReference type="GeneID" id="8860932"/>
<feature type="compositionally biased region" description="Basic and acidic residues" evidence="1">
    <location>
        <begin position="40"/>
        <end position="50"/>
    </location>
</feature>
<feature type="compositionally biased region" description="Acidic residues" evidence="1">
    <location>
        <begin position="54"/>
        <end position="64"/>
    </location>
</feature>
<dbReference type="EMBL" id="GG738934">
    <property type="protein sequence ID" value="EFC36240.1"/>
    <property type="molecule type" value="Genomic_DNA"/>
</dbReference>
<dbReference type="Gene3D" id="1.25.40.20">
    <property type="entry name" value="Ankyrin repeat-containing domain"/>
    <property type="match status" value="2"/>
</dbReference>
<dbReference type="InterPro" id="IPR036770">
    <property type="entry name" value="Ankyrin_rpt-contain_sf"/>
</dbReference>
<dbReference type="PANTHER" id="PTHR24118:SF99">
    <property type="entry name" value="POTE ANKYRIN DOMAIN FAMILY MEMBER 3C-RELATED"/>
    <property type="match status" value="1"/>
</dbReference>
<dbReference type="OrthoDB" id="20872at2759"/>
<sequence>MITRKRAKENADDHLIVDSSTDDDETVKKSTRIPKKKVKKTTEERIKEVAGDSQDNDDEMVDDEVGESGKINTKRLLDVRSKRAKRLDFEQGFFYLPKFDCYLPRPVLHMIMGYIPPFPYFLNIRSISQQWLDEFDTELCQKVKELDLIQRYDINDEKIKYKYPWYDENTTTIRNNDSIRFLALLFPNVEKLMVPAIGYSNVRLPPNVLRLFSKLQTMEIFYLLPIALDPTKNIERRAAITYKQEITDIQSITNNRYLTQFSSIIRENDDNSNLVATNVLVPENVVSLFTYLVENEHFSLRRLDILSLPKILYSKELITFILQHTEKQVNQGYGYPEFYSDSNIIHITNDEVLDHMAENQFFKNVLSPKLIYHWKFISHLLSELSKVKTCKILFEQSELPLVFDGEINPLLWIIKNNNSSQLPDIIEFLFTLNPSLVTLGDANGVVNGDEKNMNILHLYITTCKTIEERVVSSLINIGCNIKYVCPTTGNNLIHIHPCSPYAFAKAYQKFGLSINDVKFEKNWNLLHKLINLTKASGIACLLITHGVDANLVDEDGNLPLIYFLKEKIHSDEDFIALMNSISEETLTKRYNSKSLLAIVIEMFDPTSLTAFFRDELDSSYAILQLIANLLSRGCKLNEALSELSTTLYEKDNLDFNKSIFLMKLIFSMTNQTEVVEKILKYLENLEEALIKPQTFSNCKISPLMFLLFLWGDSYKKAEFYRAFYSDKPLFSPKLLENIIDIPNKKIDSLFFAIATSGARQISWEYLEGILGFEHEKSGWSNTTSKHSDFLRYFEKYRYHDEAFGPINIIQIAKLMASDAVLGQILYLDNSNQVLNALGNETFQNSESILEQIAKSRSLNIGNLFIDRFNNPNTVEWTPKHFRAAFEHDNFHTCYEIISCDKYKHDFTNEEIVQILIGSKCSDQVGLLQTKINGLTFKEKFKLFSTRFNIIFTKNHNIHNVPWKKTQSWGYYLNQLIERANNLPLIDRDTEELNLSLLDVCLIDGLMFPYLYAILDSAAGRKRKKITIDSKLSQDLLINWLTSKNTEGRTVLHMICQNCNSENYDTKSDMLNDLIKYISSHNRNDIFNLQDNEGKTPLFHAVESGNFIETFLTVSDISIQNNKGEKIQDILNEEQKVLFAPYLQVKKPTTTSKSSNRRKKNQSEDENRASSSEDEGKSKKKTATRTARRKRK</sequence>
<evidence type="ECO:0008006" key="4">
    <source>
        <dbReference type="Google" id="ProtNLM"/>
    </source>
</evidence>
<dbReference type="InParanoid" id="D2W3W2"/>
<proteinExistence type="predicted"/>
<dbReference type="PANTHER" id="PTHR24118">
    <property type="entry name" value="POTE ANKYRIN DOMAIN"/>
    <property type="match status" value="1"/>
</dbReference>
<dbReference type="RefSeq" id="XP_002668984.1">
    <property type="nucleotide sequence ID" value="XM_002668938.1"/>
</dbReference>
<evidence type="ECO:0000256" key="1">
    <source>
        <dbReference type="SAM" id="MobiDB-lite"/>
    </source>
</evidence>
<name>D2W3W2_NAEGR</name>
<accession>D2W3W2</accession>
<evidence type="ECO:0000313" key="2">
    <source>
        <dbReference type="EMBL" id="EFC36240.1"/>
    </source>
</evidence>
<dbReference type="SUPFAM" id="SSF48403">
    <property type="entry name" value="Ankyrin repeat"/>
    <property type="match status" value="1"/>
</dbReference>
<gene>
    <name evidence="2" type="ORF">NAEGRDRAFT_76086</name>
</gene>
<dbReference type="AlphaFoldDB" id="D2W3W2"/>
<evidence type="ECO:0000313" key="3">
    <source>
        <dbReference type="Proteomes" id="UP000006671"/>
    </source>
</evidence>
<dbReference type="Proteomes" id="UP000006671">
    <property type="component" value="Unassembled WGS sequence"/>
</dbReference>
<feature type="compositionally biased region" description="Basic residues" evidence="1">
    <location>
        <begin position="1177"/>
        <end position="1191"/>
    </location>
</feature>
<keyword evidence="3" id="KW-1185">Reference proteome</keyword>
<feature type="region of interest" description="Disordered" evidence="1">
    <location>
        <begin position="1"/>
        <end position="64"/>
    </location>
</feature>
<protein>
    <recommendedName>
        <fullName evidence="4">Ankyrin repeat domain-containing protein</fullName>
    </recommendedName>
</protein>
<feature type="compositionally biased region" description="Basic residues" evidence="1">
    <location>
        <begin position="29"/>
        <end position="39"/>
    </location>
</feature>
<feature type="region of interest" description="Disordered" evidence="1">
    <location>
        <begin position="1145"/>
        <end position="1191"/>
    </location>
</feature>
<reference evidence="2 3" key="1">
    <citation type="journal article" date="2010" name="Cell">
        <title>The genome of Naegleria gruberi illuminates early eukaryotic versatility.</title>
        <authorList>
            <person name="Fritz-Laylin L.K."/>
            <person name="Prochnik S.E."/>
            <person name="Ginger M.L."/>
            <person name="Dacks J.B."/>
            <person name="Carpenter M.L."/>
            <person name="Field M.C."/>
            <person name="Kuo A."/>
            <person name="Paredez A."/>
            <person name="Chapman J."/>
            <person name="Pham J."/>
            <person name="Shu S."/>
            <person name="Neupane R."/>
            <person name="Cipriano M."/>
            <person name="Mancuso J."/>
            <person name="Tu H."/>
            <person name="Salamov A."/>
            <person name="Lindquist E."/>
            <person name="Shapiro H."/>
            <person name="Lucas S."/>
            <person name="Grigoriev I.V."/>
            <person name="Cande W.Z."/>
            <person name="Fulton C."/>
            <person name="Rokhsar D.S."/>
            <person name="Dawson S.C."/>
        </authorList>
    </citation>
    <scope>NUCLEOTIDE SEQUENCE [LARGE SCALE GENOMIC DNA]</scope>
    <source>
        <strain evidence="2 3">NEG-M</strain>
    </source>
</reference>